<dbReference type="EMBL" id="VSRR010009587">
    <property type="protein sequence ID" value="MPC50570.1"/>
    <property type="molecule type" value="Genomic_DNA"/>
</dbReference>
<gene>
    <name evidence="1" type="ORF">E2C01_044399</name>
</gene>
<accession>A0A5B7FS10</accession>
<organism evidence="1 2">
    <name type="scientific">Portunus trituberculatus</name>
    <name type="common">Swimming crab</name>
    <name type="synonym">Neptunus trituberculatus</name>
    <dbReference type="NCBI Taxonomy" id="210409"/>
    <lineage>
        <taxon>Eukaryota</taxon>
        <taxon>Metazoa</taxon>
        <taxon>Ecdysozoa</taxon>
        <taxon>Arthropoda</taxon>
        <taxon>Crustacea</taxon>
        <taxon>Multicrustacea</taxon>
        <taxon>Malacostraca</taxon>
        <taxon>Eumalacostraca</taxon>
        <taxon>Eucarida</taxon>
        <taxon>Decapoda</taxon>
        <taxon>Pleocyemata</taxon>
        <taxon>Brachyura</taxon>
        <taxon>Eubrachyura</taxon>
        <taxon>Portunoidea</taxon>
        <taxon>Portunidae</taxon>
        <taxon>Portuninae</taxon>
        <taxon>Portunus</taxon>
    </lineage>
</organism>
<sequence length="136" mass="15017">MTVYVHLRGGLKVDVQLFIPGLGGALSILMSNGRMQCSIVVMFLRCHVTTRTSYVLTPYDIVTLTTTPETMEHFLLQCPDFHSQHTALCSWLSTLAITTLDLPTPLAASGVHPSWQPAVLRLTYAFLKKTGQLPCL</sequence>
<evidence type="ECO:0000313" key="1">
    <source>
        <dbReference type="EMBL" id="MPC50570.1"/>
    </source>
</evidence>
<protein>
    <submittedName>
        <fullName evidence="1">Uncharacterized protein</fullName>
    </submittedName>
</protein>
<reference evidence="1 2" key="1">
    <citation type="submission" date="2019-05" db="EMBL/GenBank/DDBJ databases">
        <title>Another draft genome of Portunus trituberculatus and its Hox gene families provides insights of decapod evolution.</title>
        <authorList>
            <person name="Jeong J.-H."/>
            <person name="Song I."/>
            <person name="Kim S."/>
            <person name="Choi T."/>
            <person name="Kim D."/>
            <person name="Ryu S."/>
            <person name="Kim W."/>
        </authorList>
    </citation>
    <scope>NUCLEOTIDE SEQUENCE [LARGE SCALE GENOMIC DNA]</scope>
    <source>
        <tissue evidence="1">Muscle</tissue>
    </source>
</reference>
<keyword evidence="2" id="KW-1185">Reference proteome</keyword>
<comment type="caution">
    <text evidence="1">The sequence shown here is derived from an EMBL/GenBank/DDBJ whole genome shotgun (WGS) entry which is preliminary data.</text>
</comment>
<name>A0A5B7FS10_PORTR</name>
<dbReference type="Proteomes" id="UP000324222">
    <property type="component" value="Unassembled WGS sequence"/>
</dbReference>
<evidence type="ECO:0000313" key="2">
    <source>
        <dbReference type="Proteomes" id="UP000324222"/>
    </source>
</evidence>
<dbReference type="AlphaFoldDB" id="A0A5B7FS10"/>
<proteinExistence type="predicted"/>